<feature type="domain" description="Programmed cell death protein 2 C-terminal" evidence="1">
    <location>
        <begin position="302"/>
        <end position="430"/>
    </location>
</feature>
<gene>
    <name evidence="2" type="ORF">FOA43_003571</name>
</gene>
<dbReference type="PANTHER" id="PTHR47524">
    <property type="entry name" value="20S RRNA ACCUMULATION PROTEIN 4"/>
    <property type="match status" value="1"/>
</dbReference>
<reference evidence="2" key="1">
    <citation type="submission" date="2020-10" db="EMBL/GenBank/DDBJ databases">
        <authorList>
            <person name="Roach M.J.R."/>
        </authorList>
    </citation>
    <scope>NUCLEOTIDE SEQUENCE</scope>
    <source>
        <strain evidence="2">CBS 1945</strain>
    </source>
</reference>
<evidence type="ECO:0000313" key="3">
    <source>
        <dbReference type="Proteomes" id="UP000662931"/>
    </source>
</evidence>
<accession>A0A875S7B6</accession>
<proteinExistence type="predicted"/>
<dbReference type="GeneID" id="62196971"/>
<evidence type="ECO:0000259" key="1">
    <source>
        <dbReference type="Pfam" id="PF04194"/>
    </source>
</evidence>
<dbReference type="Pfam" id="PF04194">
    <property type="entry name" value="PDCD2_C"/>
    <property type="match status" value="1"/>
</dbReference>
<sequence>MPQIHELSSDESDDELYDNEQDLSGVLLGFGDVVICEEDKPEVEDTFIGGEPIWLNPESPPPSDLLLCKNCHLPLRLFLQTYALIGESLYDRVIYIFGCNKASCRRLKGSIRAIRALRKDPNVMKRREMEFKIDELKVKRDNDIIRAKKTHTKELASKIFASKESHLANPFDTSDSNPFSTSLDPFTAVDNSGKPDQKISVPQEQFNVTASDYLAFVPHLAPLKPSRRELDFELPSFPGTILYLEDEVLDPSERISPPIQSNINFKETVDAPEMETGSSFKMPEKVNTNIKEAGEIIKSLDDTTFQHFTDIISYNPTQVYRYKLNGFPLLYNTKDDVSKVFYDENGKLRDEKDFALPRPGYHPNGSRRFELQLMPQAIIDLESDDSIDILKDGMEWGTILVATDSDDFIPDTYFDENYVAYVEEWCGVQWEEQMHN</sequence>
<dbReference type="GO" id="GO:0005737">
    <property type="term" value="C:cytoplasm"/>
    <property type="evidence" value="ECO:0007669"/>
    <property type="project" value="InterPro"/>
</dbReference>
<organism evidence="2 3">
    <name type="scientific">Eeniella nana</name>
    <name type="common">Yeast</name>
    <name type="synonym">Brettanomyces nanus</name>
    <dbReference type="NCBI Taxonomy" id="13502"/>
    <lineage>
        <taxon>Eukaryota</taxon>
        <taxon>Fungi</taxon>
        <taxon>Dikarya</taxon>
        <taxon>Ascomycota</taxon>
        <taxon>Saccharomycotina</taxon>
        <taxon>Pichiomycetes</taxon>
        <taxon>Pichiales</taxon>
        <taxon>Pichiaceae</taxon>
        <taxon>Brettanomyces</taxon>
    </lineage>
</organism>
<dbReference type="OrthoDB" id="443682at2759"/>
<dbReference type="KEGG" id="bnn:FOA43_003571"/>
<evidence type="ECO:0000313" key="2">
    <source>
        <dbReference type="EMBL" id="QPG76185.1"/>
    </source>
</evidence>
<name>A0A875S7B6_EENNA</name>
<dbReference type="EMBL" id="CP064815">
    <property type="protein sequence ID" value="QPG76185.1"/>
    <property type="molecule type" value="Genomic_DNA"/>
</dbReference>
<dbReference type="GO" id="GO:0030490">
    <property type="term" value="P:maturation of SSU-rRNA"/>
    <property type="evidence" value="ECO:0007669"/>
    <property type="project" value="TreeGrafter"/>
</dbReference>
<dbReference type="RefSeq" id="XP_038779750.1">
    <property type="nucleotide sequence ID" value="XM_038923822.1"/>
</dbReference>
<protein>
    <recommendedName>
        <fullName evidence="1">Programmed cell death protein 2 C-terminal domain-containing protein</fullName>
    </recommendedName>
</protein>
<dbReference type="PANTHER" id="PTHR47524:SF1">
    <property type="entry name" value="20S RRNA ACCUMULATION PROTEIN 4"/>
    <property type="match status" value="1"/>
</dbReference>
<dbReference type="Proteomes" id="UP000662931">
    <property type="component" value="Chromosome 4"/>
</dbReference>
<dbReference type="AlphaFoldDB" id="A0A875S7B6"/>
<dbReference type="InterPro" id="IPR007320">
    <property type="entry name" value="PDCD2_C"/>
</dbReference>
<keyword evidence="3" id="KW-1185">Reference proteome</keyword>